<comment type="caution">
    <text evidence="1">The sequence shown here is derived from an EMBL/GenBank/DDBJ whole genome shotgun (WGS) entry which is preliminary data.</text>
</comment>
<organism evidence="1 2">
    <name type="scientific">Elstera litoralis</name>
    <dbReference type="NCBI Taxonomy" id="552518"/>
    <lineage>
        <taxon>Bacteria</taxon>
        <taxon>Pseudomonadati</taxon>
        <taxon>Pseudomonadota</taxon>
        <taxon>Alphaproteobacteria</taxon>
        <taxon>Rhodospirillales</taxon>
        <taxon>Rhodospirillaceae</taxon>
        <taxon>Elstera</taxon>
    </lineage>
</organism>
<reference evidence="1 2" key="1">
    <citation type="submission" date="2015-03" db="EMBL/GenBank/DDBJ databases">
        <title>Draft genome sequence of Elstera litoralis.</title>
        <authorList>
            <person name="Rahalkar M.C."/>
            <person name="Dhakephalkar P.K."/>
            <person name="Pore S.D."/>
            <person name="Arora P."/>
            <person name="Kapse N.G."/>
            <person name="Pandit P.S."/>
        </authorList>
    </citation>
    <scope>NUCLEOTIDE SEQUENCE [LARGE SCALE GENOMIC DNA]</scope>
    <source>
        <strain evidence="1 2">Dia-1</strain>
    </source>
</reference>
<dbReference type="AlphaFoldDB" id="A0A0F3IQR8"/>
<proteinExistence type="predicted"/>
<evidence type="ECO:0000313" key="2">
    <source>
        <dbReference type="Proteomes" id="UP000033774"/>
    </source>
</evidence>
<sequence length="72" mass="7657">MTRDALSVSEVVPPEGGVYLRLDLRAGLQGVLIHQDEAAAVGLWRALGARLGLWKPLAVRAVEAARHSGEVS</sequence>
<name>A0A0F3IQR8_9PROT</name>
<keyword evidence="2" id="KW-1185">Reference proteome</keyword>
<accession>A0A0F3IQR8</accession>
<dbReference type="Proteomes" id="UP000033774">
    <property type="component" value="Unassembled WGS sequence"/>
</dbReference>
<gene>
    <name evidence="1" type="ORF">VZ95_13770</name>
</gene>
<dbReference type="RefSeq" id="WP_045776364.1">
    <property type="nucleotide sequence ID" value="NZ_LAJY01000367.1"/>
</dbReference>
<evidence type="ECO:0000313" key="1">
    <source>
        <dbReference type="EMBL" id="KJV09070.1"/>
    </source>
</evidence>
<protein>
    <submittedName>
        <fullName evidence="1">Uncharacterized protein</fullName>
    </submittedName>
</protein>
<dbReference type="EMBL" id="LAJY01000367">
    <property type="protein sequence ID" value="KJV09070.1"/>
    <property type="molecule type" value="Genomic_DNA"/>
</dbReference>